<dbReference type="InterPro" id="IPR000742">
    <property type="entry name" value="EGF"/>
</dbReference>
<comment type="subcellular location">
    <subcellularLocation>
        <location evidence="1">Secreted</location>
    </subcellularLocation>
</comment>
<keyword evidence="5 7" id="KW-1015">Disulfide bond</keyword>
<comment type="caution">
    <text evidence="7">Lacks conserved residue(s) required for the propagation of feature annotation.</text>
</comment>
<dbReference type="InterPro" id="IPR051145">
    <property type="entry name" value="GAS-SHBG-PROS"/>
</dbReference>
<dbReference type="InterPro" id="IPR017878">
    <property type="entry name" value="TB_dom"/>
</dbReference>
<gene>
    <name evidence="10" type="ORF">MAR_024902</name>
</gene>
<keyword evidence="4" id="KW-0677">Repeat</keyword>
<feature type="domain" description="TB" evidence="9">
    <location>
        <begin position="103"/>
        <end position="144"/>
    </location>
</feature>
<dbReference type="PROSITE" id="PS00022">
    <property type="entry name" value="EGF_1"/>
    <property type="match status" value="1"/>
</dbReference>
<keyword evidence="2" id="KW-0964">Secreted</keyword>
<dbReference type="SUPFAM" id="SSF57581">
    <property type="entry name" value="TB module/8-cys domain"/>
    <property type="match status" value="1"/>
</dbReference>
<evidence type="ECO:0000256" key="5">
    <source>
        <dbReference type="ARBA" id="ARBA00023157"/>
    </source>
</evidence>
<dbReference type="Proteomes" id="UP001164746">
    <property type="component" value="Chromosome 3"/>
</dbReference>
<name>A0ABY7DS46_MYAAR</name>
<dbReference type="PROSITE" id="PS51364">
    <property type="entry name" value="TB"/>
    <property type="match status" value="1"/>
</dbReference>
<evidence type="ECO:0000256" key="3">
    <source>
        <dbReference type="ARBA" id="ARBA00022729"/>
    </source>
</evidence>
<feature type="disulfide bond" evidence="7">
    <location>
        <begin position="87"/>
        <end position="96"/>
    </location>
</feature>
<dbReference type="PROSITE" id="PS50026">
    <property type="entry name" value="EGF_3"/>
    <property type="match status" value="1"/>
</dbReference>
<evidence type="ECO:0000313" key="11">
    <source>
        <dbReference type="Proteomes" id="UP001164746"/>
    </source>
</evidence>
<dbReference type="PANTHER" id="PTHR24040">
    <property type="entry name" value="LAMININ G-LIKE DOMAIN-CONTAINING PROTEIN"/>
    <property type="match status" value="1"/>
</dbReference>
<dbReference type="EMBL" id="CP111014">
    <property type="protein sequence ID" value="WAR00530.1"/>
    <property type="molecule type" value="Genomic_DNA"/>
</dbReference>
<organism evidence="10 11">
    <name type="scientific">Mya arenaria</name>
    <name type="common">Soft-shell clam</name>
    <dbReference type="NCBI Taxonomy" id="6604"/>
    <lineage>
        <taxon>Eukaryota</taxon>
        <taxon>Metazoa</taxon>
        <taxon>Spiralia</taxon>
        <taxon>Lophotrochozoa</taxon>
        <taxon>Mollusca</taxon>
        <taxon>Bivalvia</taxon>
        <taxon>Autobranchia</taxon>
        <taxon>Heteroconchia</taxon>
        <taxon>Euheterodonta</taxon>
        <taxon>Imparidentia</taxon>
        <taxon>Neoheterodontei</taxon>
        <taxon>Myida</taxon>
        <taxon>Myoidea</taxon>
        <taxon>Myidae</taxon>
        <taxon>Mya</taxon>
    </lineage>
</organism>
<evidence type="ECO:0000259" key="9">
    <source>
        <dbReference type="PROSITE" id="PS51364"/>
    </source>
</evidence>
<dbReference type="Pfam" id="PF00683">
    <property type="entry name" value="TB"/>
    <property type="match status" value="1"/>
</dbReference>
<proteinExistence type="predicted"/>
<keyword evidence="6" id="KW-0325">Glycoprotein</keyword>
<evidence type="ECO:0000256" key="1">
    <source>
        <dbReference type="ARBA" id="ARBA00004613"/>
    </source>
</evidence>
<dbReference type="InterPro" id="IPR036773">
    <property type="entry name" value="TB_dom_sf"/>
</dbReference>
<protein>
    <submittedName>
        <fullName evidence="10">FBN1-like protein</fullName>
    </submittedName>
</protein>
<feature type="disulfide bond" evidence="7">
    <location>
        <begin position="69"/>
        <end position="79"/>
    </location>
</feature>
<feature type="domain" description="EGF-like" evidence="8">
    <location>
        <begin position="65"/>
        <end position="97"/>
    </location>
</feature>
<dbReference type="PANTHER" id="PTHR24040:SF16">
    <property type="entry name" value="FIBRILLIN-2-LIKE PROTEIN"/>
    <property type="match status" value="1"/>
</dbReference>
<dbReference type="PROSITE" id="PS01186">
    <property type="entry name" value="EGF_2"/>
    <property type="match status" value="1"/>
</dbReference>
<accession>A0ABY7DS46</accession>
<evidence type="ECO:0000259" key="8">
    <source>
        <dbReference type="PROSITE" id="PS50026"/>
    </source>
</evidence>
<evidence type="ECO:0000256" key="7">
    <source>
        <dbReference type="PROSITE-ProRule" id="PRU00076"/>
    </source>
</evidence>
<keyword evidence="11" id="KW-1185">Reference proteome</keyword>
<dbReference type="Gene3D" id="2.10.25.10">
    <property type="entry name" value="Laminin"/>
    <property type="match status" value="1"/>
</dbReference>
<keyword evidence="3" id="KW-0732">Signal</keyword>
<dbReference type="SMART" id="SM00181">
    <property type="entry name" value="EGF"/>
    <property type="match status" value="1"/>
</dbReference>
<evidence type="ECO:0000313" key="10">
    <source>
        <dbReference type="EMBL" id="WAR00530.1"/>
    </source>
</evidence>
<reference evidence="10" key="1">
    <citation type="submission" date="2022-11" db="EMBL/GenBank/DDBJ databases">
        <title>Centuries of genome instability and evolution in soft-shell clam transmissible cancer (bioRxiv).</title>
        <authorList>
            <person name="Hart S.F.M."/>
            <person name="Yonemitsu M.A."/>
            <person name="Giersch R.M."/>
            <person name="Beal B.F."/>
            <person name="Arriagada G."/>
            <person name="Davis B.W."/>
            <person name="Ostrander E.A."/>
            <person name="Goff S.P."/>
            <person name="Metzger M.J."/>
        </authorList>
    </citation>
    <scope>NUCLEOTIDE SEQUENCE</scope>
    <source>
        <strain evidence="10">MELC-2E11</strain>
        <tissue evidence="10">Siphon/mantle</tissue>
    </source>
</reference>
<evidence type="ECO:0000256" key="6">
    <source>
        <dbReference type="ARBA" id="ARBA00023180"/>
    </source>
</evidence>
<sequence length="238" mass="25192">MDLHCGHMDDCGLRRATFPAIPGGRTAKCSGNCGGAGNCMRPGLCLCFTGELASYCGSSGGGGSLLSLCEPACQNGGVCVARNLCRCPSGFSGGSCENDQRTGPCYTNLENNMCRGQIPNVVCTKHLCCATEGMAWGDPCEACPANPHPCRRGYVLNLAKNTCQDIDECKYIPGLCVERHLCEENYCFQRVVNGKCTSGLPPRHLCLMLLWGGEGLGIRRLVSALSAQNTGECSNSKC</sequence>
<evidence type="ECO:0000256" key="4">
    <source>
        <dbReference type="ARBA" id="ARBA00022737"/>
    </source>
</evidence>
<dbReference type="Gene3D" id="3.90.290.10">
    <property type="entry name" value="TGF-beta binding (TB) domain"/>
    <property type="match status" value="1"/>
</dbReference>
<keyword evidence="7" id="KW-0245">EGF-like domain</keyword>
<evidence type="ECO:0000256" key="2">
    <source>
        <dbReference type="ARBA" id="ARBA00022525"/>
    </source>
</evidence>